<organism evidence="11">
    <name type="scientific">Oikopleura dioica</name>
    <name type="common">Tunicate</name>
    <dbReference type="NCBI Taxonomy" id="34765"/>
    <lineage>
        <taxon>Eukaryota</taxon>
        <taxon>Metazoa</taxon>
        <taxon>Chordata</taxon>
        <taxon>Tunicata</taxon>
        <taxon>Appendicularia</taxon>
        <taxon>Copelata</taxon>
        <taxon>Oikopleuridae</taxon>
        <taxon>Oikopleura</taxon>
    </lineage>
</organism>
<proteinExistence type="inferred from homology"/>
<comment type="subcellular location">
    <subcellularLocation>
        <location evidence="1">Nucleus</location>
    </subcellularLocation>
</comment>
<comment type="similarity">
    <text evidence="2">Belongs to the eukaryotic ribosomal protein eL24 family.</text>
</comment>
<evidence type="ECO:0000256" key="8">
    <source>
        <dbReference type="ARBA" id="ARBA00047058"/>
    </source>
</evidence>
<accession>E4WYS1</accession>
<dbReference type="OrthoDB" id="10262490at2759"/>
<dbReference type="PROSITE" id="PS01073">
    <property type="entry name" value="RIBOSOMAL_L24E"/>
    <property type="match status" value="1"/>
</dbReference>
<dbReference type="SUPFAM" id="SSF57716">
    <property type="entry name" value="Glucocorticoid receptor-like (DNA-binding domain)"/>
    <property type="match status" value="1"/>
</dbReference>
<evidence type="ECO:0000256" key="5">
    <source>
        <dbReference type="ARBA" id="ARBA00037035"/>
    </source>
</evidence>
<protein>
    <recommendedName>
        <fullName evidence="6">Probable ribosome biogenesis protein RLP24</fullName>
    </recommendedName>
    <alternativeName>
        <fullName evidence="7">Ribosomal L24 domain-containing protein 1</fullName>
    </alternativeName>
</protein>
<evidence type="ECO:0000256" key="7">
    <source>
        <dbReference type="ARBA" id="ARBA00042993"/>
    </source>
</evidence>
<evidence type="ECO:0000256" key="3">
    <source>
        <dbReference type="ARBA" id="ARBA00022517"/>
    </source>
</evidence>
<feature type="region of interest" description="Disordered" evidence="9">
    <location>
        <begin position="179"/>
        <end position="200"/>
    </location>
</feature>
<dbReference type="GO" id="GO:0003735">
    <property type="term" value="F:structural constituent of ribosome"/>
    <property type="evidence" value="ECO:0007669"/>
    <property type="project" value="InterPro"/>
</dbReference>
<feature type="domain" description="TRASH" evidence="10">
    <location>
        <begin position="6"/>
        <end position="44"/>
    </location>
</feature>
<dbReference type="GO" id="GO:0042273">
    <property type="term" value="P:ribosomal large subunit biogenesis"/>
    <property type="evidence" value="ECO:0007669"/>
    <property type="project" value="TreeGrafter"/>
</dbReference>
<keyword evidence="3" id="KW-0690">Ribosome biogenesis</keyword>
<keyword evidence="4" id="KW-0539">Nucleus</keyword>
<evidence type="ECO:0000256" key="1">
    <source>
        <dbReference type="ARBA" id="ARBA00004123"/>
    </source>
</evidence>
<dbReference type="GO" id="GO:0005730">
    <property type="term" value="C:nucleolus"/>
    <property type="evidence" value="ECO:0007669"/>
    <property type="project" value="TreeGrafter"/>
</dbReference>
<feature type="compositionally biased region" description="Acidic residues" evidence="9">
    <location>
        <begin position="179"/>
        <end position="189"/>
    </location>
</feature>
<dbReference type="InterPro" id="IPR038630">
    <property type="entry name" value="L24e/L24_sf"/>
</dbReference>
<dbReference type="PANTHER" id="PTHR10792">
    <property type="entry name" value="60S RIBOSOMAL PROTEIN L24"/>
    <property type="match status" value="1"/>
</dbReference>
<dbReference type="Pfam" id="PF01246">
    <property type="entry name" value="Ribosomal_L24e"/>
    <property type="match status" value="1"/>
</dbReference>
<dbReference type="InterPro" id="IPR056366">
    <property type="entry name" value="Ribosomal_eL24"/>
</dbReference>
<evidence type="ECO:0000256" key="6">
    <source>
        <dbReference type="ARBA" id="ARBA00039784"/>
    </source>
</evidence>
<dbReference type="PANTHER" id="PTHR10792:SF8">
    <property type="entry name" value="RIBOSOME BIOGENESIS PROTEIN RLP24-RELATED"/>
    <property type="match status" value="1"/>
</dbReference>
<evidence type="ECO:0000256" key="9">
    <source>
        <dbReference type="SAM" id="MobiDB-lite"/>
    </source>
</evidence>
<evidence type="ECO:0000256" key="2">
    <source>
        <dbReference type="ARBA" id="ARBA00005647"/>
    </source>
</evidence>
<evidence type="ECO:0000256" key="4">
    <source>
        <dbReference type="ARBA" id="ARBA00023242"/>
    </source>
</evidence>
<dbReference type="InParanoid" id="E4WYS1"/>
<dbReference type="EMBL" id="FN654726">
    <property type="protein sequence ID" value="CBY36124.1"/>
    <property type="molecule type" value="Genomic_DNA"/>
</dbReference>
<dbReference type="InterPro" id="IPR011017">
    <property type="entry name" value="TRASH_dom"/>
</dbReference>
<dbReference type="AlphaFoldDB" id="E4WYS1"/>
<comment type="subunit">
    <text evidence="8">Associated with nucleolar and cytoplasmic pre-60S particles. At the end of biogenesis it dissociates from cytoplasmic pre-60S particles and is likely to be exchanged for its ribosomal homolog, RPL24.</text>
</comment>
<evidence type="ECO:0000313" key="13">
    <source>
        <dbReference type="Proteomes" id="UP000001307"/>
    </source>
</evidence>
<dbReference type="Proteomes" id="UP000011014">
    <property type="component" value="Unassembled WGS sequence"/>
</dbReference>
<comment type="function">
    <text evidence="5">Involved in the biogenesis of the 60S ribosomal subunit. Ensures the docking of GTPBP4/NOG1 to pre-60S particles.</text>
</comment>
<evidence type="ECO:0000313" key="12">
    <source>
        <dbReference type="EMBL" id="CBY36124.1"/>
    </source>
</evidence>
<keyword evidence="13" id="KW-1185">Reference proteome</keyword>
<dbReference type="SMART" id="SM00746">
    <property type="entry name" value="TRASH"/>
    <property type="match status" value="1"/>
</dbReference>
<reference evidence="11" key="1">
    <citation type="journal article" date="2010" name="Science">
        <title>Plasticity of animal genome architecture unmasked by rapid evolution of a pelagic tunicate.</title>
        <authorList>
            <person name="Denoeud F."/>
            <person name="Henriet S."/>
            <person name="Mungpakdee S."/>
            <person name="Aury J.M."/>
            <person name="Da Silva C."/>
            <person name="Brinkmann H."/>
            <person name="Mikhaleva J."/>
            <person name="Olsen L.C."/>
            <person name="Jubin C."/>
            <person name="Canestro C."/>
            <person name="Bouquet J.M."/>
            <person name="Danks G."/>
            <person name="Poulain J."/>
            <person name="Campsteijn C."/>
            <person name="Adamski M."/>
            <person name="Cross I."/>
            <person name="Yadetie F."/>
            <person name="Muffato M."/>
            <person name="Louis A."/>
            <person name="Butcher S."/>
            <person name="Tsagkogeorga G."/>
            <person name="Konrad A."/>
            <person name="Singh S."/>
            <person name="Jensen M.F."/>
            <person name="Cong E.H."/>
            <person name="Eikeseth-Otteraa H."/>
            <person name="Noel B."/>
            <person name="Anthouard V."/>
            <person name="Porcel B.M."/>
            <person name="Kachouri-Lafond R."/>
            <person name="Nishino A."/>
            <person name="Ugolini M."/>
            <person name="Chourrout P."/>
            <person name="Nishida H."/>
            <person name="Aasland R."/>
            <person name="Huzurbazar S."/>
            <person name="Westhof E."/>
            <person name="Delsuc F."/>
            <person name="Lehrach H."/>
            <person name="Reinhardt R."/>
            <person name="Weissenbach J."/>
            <person name="Roy S.W."/>
            <person name="Artiguenave F."/>
            <person name="Postlethwait J.H."/>
            <person name="Manak J.R."/>
            <person name="Thompson E.M."/>
            <person name="Jaillon O."/>
            <person name="Du Pasquier L."/>
            <person name="Boudinot P."/>
            <person name="Liberles D.A."/>
            <person name="Volff J.N."/>
            <person name="Philippe H."/>
            <person name="Lenhard B."/>
            <person name="Roest Crollius H."/>
            <person name="Wincker P."/>
            <person name="Chourrout D."/>
        </authorList>
    </citation>
    <scope>NUCLEOTIDE SEQUENCE [LARGE SCALE GENOMIC DNA]</scope>
</reference>
<dbReference type="InterPro" id="IPR000988">
    <property type="entry name" value="Ribosomal_eL24-rel_N"/>
</dbReference>
<name>E4WYS1_OIKDI</name>
<evidence type="ECO:0000259" key="10">
    <source>
        <dbReference type="SMART" id="SM00746"/>
    </source>
</evidence>
<dbReference type="Gene3D" id="2.30.170.20">
    <property type="entry name" value="Ribosomal protein L24e"/>
    <property type="match status" value="1"/>
</dbReference>
<dbReference type="CDD" id="cd00472">
    <property type="entry name" value="Ribosomal_L24e_L24"/>
    <property type="match status" value="1"/>
</dbReference>
<evidence type="ECO:0000313" key="11">
    <source>
        <dbReference type="EMBL" id="CBY22836.1"/>
    </source>
</evidence>
<dbReference type="InterPro" id="IPR023442">
    <property type="entry name" value="Ribosomal_eL24_CS"/>
</dbReference>
<dbReference type="EMBL" id="FN653019">
    <property type="protein sequence ID" value="CBY22836.1"/>
    <property type="molecule type" value="Genomic_DNA"/>
</dbReference>
<sequence length="200" mass="23483">MRVEKCYFCSAPVYPGHGTVFVRNDSKQFRFCTAKCNKMFKKKKNPRKIKWTKAYRKAHGKELTCDASLEFEKRRNEPVKYDRKLMQDTVKAVKKISAIRQKREAHHILSRLAVSKEVQKRADLWEVDTNLKIVQAPAVQDERLKAVVKQKLNEFKEKKKLDQQQKRIKVGRGKVEIQQSEDELSEDEQMVTASEEMVVN</sequence>
<dbReference type="FunFam" id="2.30.170.20:FF:000001">
    <property type="entry name" value="probable ribosome biogenesis protein RLP24"/>
    <property type="match status" value="1"/>
</dbReference>
<gene>
    <name evidence="11" type="ORF">GSOID_T00013611001</name>
    <name evidence="12" type="ORF">GSOID_T00028607001</name>
</gene>
<dbReference type="Proteomes" id="UP000001307">
    <property type="component" value="Unassembled WGS sequence"/>
</dbReference>